<evidence type="ECO:0000313" key="2">
    <source>
        <dbReference type="EMBL" id="CAG9573857.1"/>
    </source>
</evidence>
<dbReference type="Proteomes" id="UP000789524">
    <property type="component" value="Unassembled WGS sequence"/>
</dbReference>
<evidence type="ECO:0000313" key="3">
    <source>
        <dbReference type="Proteomes" id="UP000789524"/>
    </source>
</evidence>
<sequence length="143" mass="16772">MLYRSIVMLCVVTWSATGERHGLWRGDDYNIEAIDNWWDNYDKQMDNLNKELRQQTRTEIVGDQYWVYIEMPGFNTEDISVKSKKGLLVVRAARPLNDYQHVSALPDYVDEHGSWSYNHGLLTVVYPLERRPPTDASTSRLYL</sequence>
<feature type="signal peptide" evidence="1">
    <location>
        <begin position="1"/>
        <end position="18"/>
    </location>
</feature>
<gene>
    <name evidence="2" type="ORF">DCHRY22_LOCUS10705</name>
</gene>
<dbReference type="OrthoDB" id="7414394at2759"/>
<reference evidence="2" key="1">
    <citation type="submission" date="2021-09" db="EMBL/GenBank/DDBJ databases">
        <authorList>
            <person name="Martin H S."/>
        </authorList>
    </citation>
    <scope>NUCLEOTIDE SEQUENCE</scope>
</reference>
<protein>
    <submittedName>
        <fullName evidence="2">(African queen) hypothetical protein</fullName>
    </submittedName>
</protein>
<dbReference type="EMBL" id="CAKASE010000071">
    <property type="protein sequence ID" value="CAG9573857.1"/>
    <property type="molecule type" value="Genomic_DNA"/>
</dbReference>
<evidence type="ECO:0000256" key="1">
    <source>
        <dbReference type="SAM" id="SignalP"/>
    </source>
</evidence>
<dbReference type="SUPFAM" id="SSF49764">
    <property type="entry name" value="HSP20-like chaperones"/>
    <property type="match status" value="1"/>
</dbReference>
<dbReference type="AlphaFoldDB" id="A0A8J2QZ41"/>
<name>A0A8J2QZ41_9NEOP</name>
<comment type="caution">
    <text evidence="2">The sequence shown here is derived from an EMBL/GenBank/DDBJ whole genome shotgun (WGS) entry which is preliminary data.</text>
</comment>
<dbReference type="Gene3D" id="2.60.40.790">
    <property type="match status" value="1"/>
</dbReference>
<keyword evidence="3" id="KW-1185">Reference proteome</keyword>
<organism evidence="2 3">
    <name type="scientific">Danaus chrysippus</name>
    <name type="common">African queen</name>
    <dbReference type="NCBI Taxonomy" id="151541"/>
    <lineage>
        <taxon>Eukaryota</taxon>
        <taxon>Metazoa</taxon>
        <taxon>Ecdysozoa</taxon>
        <taxon>Arthropoda</taxon>
        <taxon>Hexapoda</taxon>
        <taxon>Insecta</taxon>
        <taxon>Pterygota</taxon>
        <taxon>Neoptera</taxon>
        <taxon>Endopterygota</taxon>
        <taxon>Lepidoptera</taxon>
        <taxon>Glossata</taxon>
        <taxon>Ditrysia</taxon>
        <taxon>Papilionoidea</taxon>
        <taxon>Nymphalidae</taxon>
        <taxon>Danainae</taxon>
        <taxon>Danaini</taxon>
        <taxon>Danaina</taxon>
        <taxon>Danaus</taxon>
        <taxon>Anosia</taxon>
    </lineage>
</organism>
<dbReference type="CDD" id="cd06464">
    <property type="entry name" value="ACD_sHsps-like"/>
    <property type="match status" value="1"/>
</dbReference>
<proteinExistence type="predicted"/>
<accession>A0A8J2QZ41</accession>
<dbReference type="InterPro" id="IPR008978">
    <property type="entry name" value="HSP20-like_chaperone"/>
</dbReference>
<keyword evidence="1" id="KW-0732">Signal</keyword>
<feature type="chain" id="PRO_5035265379" evidence="1">
    <location>
        <begin position="19"/>
        <end position="143"/>
    </location>
</feature>